<comment type="caution">
    <text evidence="1">The sequence shown here is derived from an EMBL/GenBank/DDBJ whole genome shotgun (WGS) entry which is preliminary data.</text>
</comment>
<evidence type="ECO:0000313" key="2">
    <source>
        <dbReference type="Proteomes" id="UP001151760"/>
    </source>
</evidence>
<organism evidence="1 2">
    <name type="scientific">Tanacetum coccineum</name>
    <dbReference type="NCBI Taxonomy" id="301880"/>
    <lineage>
        <taxon>Eukaryota</taxon>
        <taxon>Viridiplantae</taxon>
        <taxon>Streptophyta</taxon>
        <taxon>Embryophyta</taxon>
        <taxon>Tracheophyta</taxon>
        <taxon>Spermatophyta</taxon>
        <taxon>Magnoliopsida</taxon>
        <taxon>eudicotyledons</taxon>
        <taxon>Gunneridae</taxon>
        <taxon>Pentapetalae</taxon>
        <taxon>asterids</taxon>
        <taxon>campanulids</taxon>
        <taxon>Asterales</taxon>
        <taxon>Asteraceae</taxon>
        <taxon>Asteroideae</taxon>
        <taxon>Anthemideae</taxon>
        <taxon>Anthemidinae</taxon>
        <taxon>Tanacetum</taxon>
    </lineage>
</organism>
<evidence type="ECO:0000313" key="1">
    <source>
        <dbReference type="EMBL" id="GJS55559.1"/>
    </source>
</evidence>
<dbReference type="Proteomes" id="UP001151760">
    <property type="component" value="Unassembled WGS sequence"/>
</dbReference>
<reference evidence="1" key="1">
    <citation type="journal article" date="2022" name="Int. J. Mol. Sci.">
        <title>Draft Genome of Tanacetum Coccineum: Genomic Comparison of Closely Related Tanacetum-Family Plants.</title>
        <authorList>
            <person name="Yamashiro T."/>
            <person name="Shiraishi A."/>
            <person name="Nakayama K."/>
            <person name="Satake H."/>
        </authorList>
    </citation>
    <scope>NUCLEOTIDE SEQUENCE</scope>
</reference>
<accession>A0ABQ4WRN5</accession>
<name>A0ABQ4WRN5_9ASTR</name>
<sequence length="204" mass="22512">MKHEPSFILEIVDHGLGPDVLGGGNNGSNVVVWDEVVMGQNGGGGESDEEEVEGVGVGRRGLLPLDLNRKTLLPFGSVHTHTFTRNFENLSKVFESESGFDIVDDERNEESSIEVLNKGNTFVKLKNEEGENMFINVEKTIKTNCRKDVAKIWFIIEEVRKDNPSFVKESIYERLVNLPFFAGKASGTMIHGDVVGGVMMINVG</sequence>
<reference evidence="1" key="2">
    <citation type="submission" date="2022-01" db="EMBL/GenBank/DDBJ databases">
        <authorList>
            <person name="Yamashiro T."/>
            <person name="Shiraishi A."/>
            <person name="Satake H."/>
            <person name="Nakayama K."/>
        </authorList>
    </citation>
    <scope>NUCLEOTIDE SEQUENCE</scope>
</reference>
<keyword evidence="2" id="KW-1185">Reference proteome</keyword>
<protein>
    <submittedName>
        <fullName evidence="1">Uncharacterized protein</fullName>
    </submittedName>
</protein>
<proteinExistence type="predicted"/>
<gene>
    <name evidence="1" type="ORF">Tco_0628921</name>
</gene>
<dbReference type="EMBL" id="BQNB010008876">
    <property type="protein sequence ID" value="GJS55559.1"/>
    <property type="molecule type" value="Genomic_DNA"/>
</dbReference>